<accession>A0ABT4VXT7</accession>
<dbReference type="Proteomes" id="UP001528040">
    <property type="component" value="Unassembled WGS sequence"/>
</dbReference>
<evidence type="ECO:0000256" key="1">
    <source>
        <dbReference type="SAM" id="Phobius"/>
    </source>
</evidence>
<feature type="domain" description="Acyltransferase 3" evidence="2">
    <location>
        <begin position="16"/>
        <end position="330"/>
    </location>
</feature>
<feature type="transmembrane region" description="Helical" evidence="1">
    <location>
        <begin position="287"/>
        <end position="307"/>
    </location>
</feature>
<dbReference type="PANTHER" id="PTHR23028">
    <property type="entry name" value="ACETYLTRANSFERASE"/>
    <property type="match status" value="1"/>
</dbReference>
<feature type="transmembrane region" description="Helical" evidence="1">
    <location>
        <begin position="232"/>
        <end position="252"/>
    </location>
</feature>
<comment type="caution">
    <text evidence="3">The sequence shown here is derived from an EMBL/GenBank/DDBJ whole genome shotgun (WGS) entry which is preliminary data.</text>
</comment>
<keyword evidence="4" id="KW-1185">Reference proteome</keyword>
<keyword evidence="1" id="KW-0812">Transmembrane</keyword>
<organism evidence="3 4">
    <name type="scientific">Aliiroseovarius salicola</name>
    <dbReference type="NCBI Taxonomy" id="3009082"/>
    <lineage>
        <taxon>Bacteria</taxon>
        <taxon>Pseudomonadati</taxon>
        <taxon>Pseudomonadota</taxon>
        <taxon>Alphaproteobacteria</taxon>
        <taxon>Rhodobacterales</taxon>
        <taxon>Paracoccaceae</taxon>
        <taxon>Aliiroseovarius</taxon>
    </lineage>
</organism>
<gene>
    <name evidence="3" type="ORF">O2N63_03155</name>
</gene>
<evidence type="ECO:0000259" key="2">
    <source>
        <dbReference type="Pfam" id="PF01757"/>
    </source>
</evidence>
<feature type="transmembrane region" description="Helical" evidence="1">
    <location>
        <begin position="92"/>
        <end position="110"/>
    </location>
</feature>
<keyword evidence="3" id="KW-0808">Transferase</keyword>
<dbReference type="InterPro" id="IPR002656">
    <property type="entry name" value="Acyl_transf_3_dom"/>
</dbReference>
<sequence>MARLIGLQTETDALRNLDFLRFVASVGIVVYHSNEFFFPPEQRALIIAQQGFGLYVDLFFMISGFVLAYVYAGRISNLRRFADFMWRRIARIYPLHLVVLAVNIVVWAVLLTRGESATAPSFAPGCITQTALLVQEYFDCGSPYMFNGVTWSISIEMGLYILFPLIASLAMLGPIWIGTVCLLFTLTAAFLLPEYKEWGHLPHLLRGLVSFPIGVFLYRIRDRLPDLKDRGYVMLGLSALVFIEMCLPIPSWVTMLTILVLFVVAVTSDHHGNVSVLVAIGAPLGQLTYAIYIWHRVIILVFMNVIADKLMPGNLPVLLGMSLLSYATIFGLSYWGYLWIERPARKALTAVPERIFTGVERRVR</sequence>
<protein>
    <submittedName>
        <fullName evidence="3">Acyltransferase</fullName>
    </submittedName>
</protein>
<dbReference type="InterPro" id="IPR050879">
    <property type="entry name" value="Acyltransferase_3"/>
</dbReference>
<dbReference type="EMBL" id="JAQIIO010000001">
    <property type="protein sequence ID" value="MDA5093076.1"/>
    <property type="molecule type" value="Genomic_DNA"/>
</dbReference>
<dbReference type="GO" id="GO:0016746">
    <property type="term" value="F:acyltransferase activity"/>
    <property type="evidence" value="ECO:0007669"/>
    <property type="project" value="UniProtKB-KW"/>
</dbReference>
<keyword evidence="1" id="KW-1133">Transmembrane helix</keyword>
<proteinExistence type="predicted"/>
<dbReference type="RefSeq" id="WP_271052675.1">
    <property type="nucleotide sequence ID" value="NZ_JAQIIO010000001.1"/>
</dbReference>
<evidence type="ECO:0000313" key="3">
    <source>
        <dbReference type="EMBL" id="MDA5093076.1"/>
    </source>
</evidence>
<feature type="transmembrane region" description="Helical" evidence="1">
    <location>
        <begin position="204"/>
        <end position="220"/>
    </location>
</feature>
<evidence type="ECO:0000313" key="4">
    <source>
        <dbReference type="Proteomes" id="UP001528040"/>
    </source>
</evidence>
<feature type="transmembrane region" description="Helical" evidence="1">
    <location>
        <begin position="319"/>
        <end position="340"/>
    </location>
</feature>
<name>A0ABT4VXT7_9RHOB</name>
<dbReference type="Pfam" id="PF01757">
    <property type="entry name" value="Acyl_transf_3"/>
    <property type="match status" value="1"/>
</dbReference>
<feature type="transmembrane region" description="Helical" evidence="1">
    <location>
        <begin position="175"/>
        <end position="192"/>
    </location>
</feature>
<dbReference type="PANTHER" id="PTHR23028:SF131">
    <property type="entry name" value="BLR2367 PROTEIN"/>
    <property type="match status" value="1"/>
</dbReference>
<feature type="transmembrane region" description="Helical" evidence="1">
    <location>
        <begin position="52"/>
        <end position="72"/>
    </location>
</feature>
<keyword evidence="1" id="KW-0472">Membrane</keyword>
<reference evidence="3 4" key="1">
    <citation type="submission" date="2023-01" db="EMBL/GenBank/DDBJ databases">
        <authorList>
            <person name="Yoon J.-W."/>
        </authorList>
    </citation>
    <scope>NUCLEOTIDE SEQUENCE [LARGE SCALE GENOMIC DNA]</scope>
    <source>
        <strain evidence="3 4">KMU-50</strain>
    </source>
</reference>
<keyword evidence="3" id="KW-0012">Acyltransferase</keyword>